<evidence type="ECO:0000313" key="2">
    <source>
        <dbReference type="EMBL" id="HIZ49184.1"/>
    </source>
</evidence>
<reference evidence="2" key="1">
    <citation type="journal article" date="2021" name="PeerJ">
        <title>Extensive microbial diversity within the chicken gut microbiome revealed by metagenomics and culture.</title>
        <authorList>
            <person name="Gilroy R."/>
            <person name="Ravi A."/>
            <person name="Getino M."/>
            <person name="Pursley I."/>
            <person name="Horton D.L."/>
            <person name="Alikhan N.F."/>
            <person name="Baker D."/>
            <person name="Gharbi K."/>
            <person name="Hall N."/>
            <person name="Watson M."/>
            <person name="Adriaenssens E.M."/>
            <person name="Foster-Nyarko E."/>
            <person name="Jarju S."/>
            <person name="Secka A."/>
            <person name="Antonio M."/>
            <person name="Oren A."/>
            <person name="Chaudhuri R.R."/>
            <person name="La Ragione R."/>
            <person name="Hildebrand F."/>
            <person name="Pallen M.J."/>
        </authorList>
    </citation>
    <scope>NUCLEOTIDE SEQUENCE</scope>
    <source>
        <strain evidence="2">3436</strain>
    </source>
</reference>
<evidence type="ECO:0000259" key="1">
    <source>
        <dbReference type="Pfam" id="PF13026"/>
    </source>
</evidence>
<dbReference type="Proteomes" id="UP000824031">
    <property type="component" value="Unassembled WGS sequence"/>
</dbReference>
<dbReference type="InterPro" id="IPR024981">
    <property type="entry name" value="DUF3887"/>
</dbReference>
<dbReference type="Pfam" id="PF13026">
    <property type="entry name" value="DUF3887"/>
    <property type="match status" value="1"/>
</dbReference>
<dbReference type="AlphaFoldDB" id="A0A9D2F457"/>
<sequence length="135" mass="14489">MKKILRNLFLWAMAAGLVLLTACGGGKLPDWADTEVLDTQARAVIDTMNALDYEGVAALYDNPEITADIFESSGETISSMGAFTGYGDVVYVGGKAQDGQEYATVIQVADYENGKLTFTVSFFEDGTLAGFFMKA</sequence>
<name>A0A9D2F457_9FIRM</name>
<dbReference type="Gene3D" id="3.10.450.590">
    <property type="match status" value="1"/>
</dbReference>
<gene>
    <name evidence="2" type="ORF">H9810_10720</name>
</gene>
<accession>A0A9D2F457</accession>
<organism evidence="2 3">
    <name type="scientific">Candidatus Gemmiger excrementavium</name>
    <dbReference type="NCBI Taxonomy" id="2838608"/>
    <lineage>
        <taxon>Bacteria</taxon>
        <taxon>Bacillati</taxon>
        <taxon>Bacillota</taxon>
        <taxon>Clostridia</taxon>
        <taxon>Eubacteriales</taxon>
        <taxon>Gemmiger</taxon>
    </lineage>
</organism>
<feature type="domain" description="DUF3887" evidence="1">
    <location>
        <begin position="41"/>
        <end position="131"/>
    </location>
</feature>
<dbReference type="PROSITE" id="PS51257">
    <property type="entry name" value="PROKAR_LIPOPROTEIN"/>
    <property type="match status" value="1"/>
</dbReference>
<reference evidence="2" key="2">
    <citation type="submission" date="2021-04" db="EMBL/GenBank/DDBJ databases">
        <authorList>
            <person name="Gilroy R."/>
        </authorList>
    </citation>
    <scope>NUCLEOTIDE SEQUENCE</scope>
    <source>
        <strain evidence="2">3436</strain>
    </source>
</reference>
<protein>
    <submittedName>
        <fullName evidence="2">DUF3887 domain-containing protein</fullName>
    </submittedName>
</protein>
<comment type="caution">
    <text evidence="2">The sequence shown here is derived from an EMBL/GenBank/DDBJ whole genome shotgun (WGS) entry which is preliminary data.</text>
</comment>
<dbReference type="EMBL" id="DXBO01000154">
    <property type="protein sequence ID" value="HIZ49184.1"/>
    <property type="molecule type" value="Genomic_DNA"/>
</dbReference>
<evidence type="ECO:0000313" key="3">
    <source>
        <dbReference type="Proteomes" id="UP000824031"/>
    </source>
</evidence>
<proteinExistence type="predicted"/>